<keyword evidence="1" id="KW-0472">Membrane</keyword>
<evidence type="ECO:0000256" key="1">
    <source>
        <dbReference type="SAM" id="Phobius"/>
    </source>
</evidence>
<gene>
    <name evidence="2" type="ORF">GCM10007874_50430</name>
</gene>
<evidence type="ECO:0000313" key="2">
    <source>
        <dbReference type="EMBL" id="GLS22026.1"/>
    </source>
</evidence>
<dbReference type="EMBL" id="BSPC01000057">
    <property type="protein sequence ID" value="GLS22026.1"/>
    <property type="molecule type" value="Genomic_DNA"/>
</dbReference>
<organism evidence="2 3">
    <name type="scientific">Labrys miyagiensis</name>
    <dbReference type="NCBI Taxonomy" id="346912"/>
    <lineage>
        <taxon>Bacteria</taxon>
        <taxon>Pseudomonadati</taxon>
        <taxon>Pseudomonadota</taxon>
        <taxon>Alphaproteobacteria</taxon>
        <taxon>Hyphomicrobiales</taxon>
        <taxon>Xanthobacteraceae</taxon>
        <taxon>Labrys</taxon>
    </lineage>
</organism>
<name>A0ABQ6CUV3_9HYPH</name>
<sequence length="108" mass="12266">MTHLCHPPFKEENTLVDRKIGAVEPGPGREFEEVDWGSLMKNLVIAVLLVCLCFVCYQLAIVEDERYARQMGLCDPYTARTCPAARTSLLWDLYWGLRHKKPRAGGEA</sequence>
<protein>
    <submittedName>
        <fullName evidence="2">Uncharacterized protein</fullName>
    </submittedName>
</protein>
<feature type="transmembrane region" description="Helical" evidence="1">
    <location>
        <begin position="43"/>
        <end position="62"/>
    </location>
</feature>
<keyword evidence="3" id="KW-1185">Reference proteome</keyword>
<proteinExistence type="predicted"/>
<evidence type="ECO:0000313" key="3">
    <source>
        <dbReference type="Proteomes" id="UP001156882"/>
    </source>
</evidence>
<keyword evidence="1" id="KW-1133">Transmembrane helix</keyword>
<reference evidence="3" key="1">
    <citation type="journal article" date="2019" name="Int. J. Syst. Evol. Microbiol.">
        <title>The Global Catalogue of Microorganisms (GCM) 10K type strain sequencing project: providing services to taxonomists for standard genome sequencing and annotation.</title>
        <authorList>
            <consortium name="The Broad Institute Genomics Platform"/>
            <consortium name="The Broad Institute Genome Sequencing Center for Infectious Disease"/>
            <person name="Wu L."/>
            <person name="Ma J."/>
        </authorList>
    </citation>
    <scope>NUCLEOTIDE SEQUENCE [LARGE SCALE GENOMIC DNA]</scope>
    <source>
        <strain evidence="3">NBRC 101365</strain>
    </source>
</reference>
<accession>A0ABQ6CUV3</accession>
<dbReference type="Proteomes" id="UP001156882">
    <property type="component" value="Unassembled WGS sequence"/>
</dbReference>
<comment type="caution">
    <text evidence="2">The sequence shown here is derived from an EMBL/GenBank/DDBJ whole genome shotgun (WGS) entry which is preliminary data.</text>
</comment>
<keyword evidence="1" id="KW-0812">Transmembrane</keyword>